<name>A0AA37BCM3_9ACTN</name>
<sequence>MRVAMYDMYPWNRPEDAKEEAAEALQAALDRRDNGGAPNR</sequence>
<evidence type="ECO:0000313" key="3">
    <source>
        <dbReference type="Proteomes" id="UP000627984"/>
    </source>
</evidence>
<proteinExistence type="predicted"/>
<dbReference type="EMBL" id="BMQD01000002">
    <property type="protein sequence ID" value="GGK50935.1"/>
    <property type="molecule type" value="Genomic_DNA"/>
</dbReference>
<reference evidence="2" key="1">
    <citation type="journal article" date="2014" name="Int. J. Syst. Evol. Microbiol.">
        <title>Complete genome sequence of Corynebacterium casei LMG S-19264T (=DSM 44701T), isolated from a smear-ripened cheese.</title>
        <authorList>
            <consortium name="US DOE Joint Genome Institute (JGI-PGF)"/>
            <person name="Walter F."/>
            <person name="Albersmeier A."/>
            <person name="Kalinowski J."/>
            <person name="Ruckert C."/>
        </authorList>
    </citation>
    <scope>NUCLEOTIDE SEQUENCE</scope>
    <source>
        <strain evidence="2">JCM 3093</strain>
    </source>
</reference>
<dbReference type="AlphaFoldDB" id="A0AA37BCM3"/>
<reference evidence="2" key="2">
    <citation type="submission" date="2022-09" db="EMBL/GenBank/DDBJ databases">
        <authorList>
            <person name="Sun Q."/>
            <person name="Ohkuma M."/>
        </authorList>
    </citation>
    <scope>NUCLEOTIDE SEQUENCE</scope>
    <source>
        <strain evidence="2">JCM 3093</strain>
    </source>
</reference>
<comment type="caution">
    <text evidence="2">The sequence shown here is derived from an EMBL/GenBank/DDBJ whole genome shotgun (WGS) entry which is preliminary data.</text>
</comment>
<evidence type="ECO:0000256" key="1">
    <source>
        <dbReference type="SAM" id="MobiDB-lite"/>
    </source>
</evidence>
<accession>A0AA37BCM3</accession>
<dbReference type="Proteomes" id="UP000627984">
    <property type="component" value="Unassembled WGS sequence"/>
</dbReference>
<protein>
    <submittedName>
        <fullName evidence="2">Uncharacterized protein</fullName>
    </submittedName>
</protein>
<gene>
    <name evidence="2" type="ORF">GCM10010126_08040</name>
</gene>
<evidence type="ECO:0000313" key="2">
    <source>
        <dbReference type="EMBL" id="GGK50935.1"/>
    </source>
</evidence>
<feature type="region of interest" description="Disordered" evidence="1">
    <location>
        <begin position="20"/>
        <end position="40"/>
    </location>
</feature>
<organism evidence="2 3">
    <name type="scientific">Planomonospora parontospora</name>
    <dbReference type="NCBI Taxonomy" id="58119"/>
    <lineage>
        <taxon>Bacteria</taxon>
        <taxon>Bacillati</taxon>
        <taxon>Actinomycetota</taxon>
        <taxon>Actinomycetes</taxon>
        <taxon>Streptosporangiales</taxon>
        <taxon>Streptosporangiaceae</taxon>
        <taxon>Planomonospora</taxon>
    </lineage>
</organism>